<keyword evidence="2" id="KW-1185">Reference proteome</keyword>
<dbReference type="EMBL" id="KN881629">
    <property type="protein sequence ID" value="KIY52949.1"/>
    <property type="molecule type" value="Genomic_DNA"/>
</dbReference>
<protein>
    <submittedName>
        <fullName evidence="1">Uncharacterized protein</fullName>
    </submittedName>
</protein>
<dbReference type="Proteomes" id="UP000054144">
    <property type="component" value="Unassembled WGS sequence"/>
</dbReference>
<sequence>MPGGLNDPERSDALPIGLGELHGWPDLQCFNAFTFIFPHRKDELRHYAEHVKAFFKARPTSQHSGVISYDSTIRTSHRPSGFNVLIEEKLHQKNDGATMTPAEQGSDAQLSPTAQRFLVSLPLNPQLSADELSCALHSTPLLTSLALHDLTSPRTADVSFLRKMVQFTIDGPVLVPRLQHLSISADRYVWDPTAYIPAWIDMVEGRWRGPPDVVVPRSQLRIVEMRTRSAACWDYDDPHYKVRTACSLHDLERLRALAREGLEMHRLDCFRRWRRDPHSRFGQLARSF</sequence>
<proteinExistence type="predicted"/>
<organism evidence="1 2">
    <name type="scientific">Fistulina hepatica ATCC 64428</name>
    <dbReference type="NCBI Taxonomy" id="1128425"/>
    <lineage>
        <taxon>Eukaryota</taxon>
        <taxon>Fungi</taxon>
        <taxon>Dikarya</taxon>
        <taxon>Basidiomycota</taxon>
        <taxon>Agaricomycotina</taxon>
        <taxon>Agaricomycetes</taxon>
        <taxon>Agaricomycetidae</taxon>
        <taxon>Agaricales</taxon>
        <taxon>Fistulinaceae</taxon>
        <taxon>Fistulina</taxon>
    </lineage>
</organism>
<evidence type="ECO:0000313" key="2">
    <source>
        <dbReference type="Proteomes" id="UP000054144"/>
    </source>
</evidence>
<accession>A0A0D7AMH5</accession>
<evidence type="ECO:0000313" key="1">
    <source>
        <dbReference type="EMBL" id="KIY52949.1"/>
    </source>
</evidence>
<reference evidence="1 2" key="1">
    <citation type="journal article" date="2015" name="Fungal Genet. Biol.">
        <title>Evolution of novel wood decay mechanisms in Agaricales revealed by the genome sequences of Fistulina hepatica and Cylindrobasidium torrendii.</title>
        <authorList>
            <person name="Floudas D."/>
            <person name="Held B.W."/>
            <person name="Riley R."/>
            <person name="Nagy L.G."/>
            <person name="Koehler G."/>
            <person name="Ransdell A.S."/>
            <person name="Younus H."/>
            <person name="Chow J."/>
            <person name="Chiniquy J."/>
            <person name="Lipzen A."/>
            <person name="Tritt A."/>
            <person name="Sun H."/>
            <person name="Haridas S."/>
            <person name="LaButti K."/>
            <person name="Ohm R.A."/>
            <person name="Kues U."/>
            <person name="Blanchette R.A."/>
            <person name="Grigoriev I.V."/>
            <person name="Minto R.E."/>
            <person name="Hibbett D.S."/>
        </authorList>
    </citation>
    <scope>NUCLEOTIDE SEQUENCE [LARGE SCALE GENOMIC DNA]</scope>
    <source>
        <strain evidence="1 2">ATCC 64428</strain>
    </source>
</reference>
<dbReference type="OrthoDB" id="2355984at2759"/>
<dbReference type="AlphaFoldDB" id="A0A0D7AMH5"/>
<name>A0A0D7AMH5_9AGAR</name>
<gene>
    <name evidence="1" type="ORF">FISHEDRAFT_69408</name>
</gene>